<reference evidence="1 2" key="1">
    <citation type="submission" date="2017-05" db="EMBL/GenBank/DDBJ databases">
        <title>Complete and WGS of Bordetella genogroups.</title>
        <authorList>
            <person name="Spilker T."/>
            <person name="LiPuma J."/>
        </authorList>
    </citation>
    <scope>NUCLEOTIDE SEQUENCE [LARGE SCALE GENOMIC DNA]</scope>
    <source>
        <strain evidence="1 2">AU9919</strain>
    </source>
</reference>
<name>A0A261U6T4_9BORD</name>
<dbReference type="Proteomes" id="UP000216885">
    <property type="component" value="Unassembled WGS sequence"/>
</dbReference>
<comment type="caution">
    <text evidence="1">The sequence shown here is derived from an EMBL/GenBank/DDBJ whole genome shotgun (WGS) entry which is preliminary data.</text>
</comment>
<dbReference type="AlphaFoldDB" id="A0A261U6T4"/>
<sequence>MDMPIGRRDPEISATAICAAVAHAIKFGQSAFDVPGSVYAEHAFNQCVRDARDESDLAMAILDPASERGIRFRARYRNEIERLARGDHKR</sequence>
<dbReference type="EMBL" id="NEVQ01000012">
    <property type="protein sequence ID" value="OZI57636.1"/>
    <property type="molecule type" value="Genomic_DNA"/>
</dbReference>
<accession>A0A261U6T4</accession>
<protein>
    <submittedName>
        <fullName evidence="1">Uncharacterized protein</fullName>
    </submittedName>
</protein>
<evidence type="ECO:0000313" key="2">
    <source>
        <dbReference type="Proteomes" id="UP000216885"/>
    </source>
</evidence>
<organism evidence="1 2">
    <name type="scientific">Bordetella genomosp. 4</name>
    <dbReference type="NCBI Taxonomy" id="463044"/>
    <lineage>
        <taxon>Bacteria</taxon>
        <taxon>Pseudomonadati</taxon>
        <taxon>Pseudomonadota</taxon>
        <taxon>Betaproteobacteria</taxon>
        <taxon>Burkholderiales</taxon>
        <taxon>Alcaligenaceae</taxon>
        <taxon>Bordetella</taxon>
    </lineage>
</organism>
<gene>
    <name evidence="1" type="ORF">CAL20_09680</name>
</gene>
<keyword evidence="2" id="KW-1185">Reference proteome</keyword>
<evidence type="ECO:0000313" key="1">
    <source>
        <dbReference type="EMBL" id="OZI57636.1"/>
    </source>
</evidence>
<proteinExistence type="predicted"/>